<protein>
    <submittedName>
        <fullName evidence="1">Uncharacterized protein</fullName>
    </submittedName>
</protein>
<evidence type="ECO:0000313" key="2">
    <source>
        <dbReference type="Proteomes" id="UP000002212"/>
    </source>
</evidence>
<evidence type="ECO:0000313" key="1">
    <source>
        <dbReference type="EMBL" id="BAH49615.1"/>
    </source>
</evidence>
<name>C1AXB1_RHOOB</name>
<organism evidence="1 2">
    <name type="scientific">Rhodococcus opacus (strain B4)</name>
    <dbReference type="NCBI Taxonomy" id="632772"/>
    <lineage>
        <taxon>Bacteria</taxon>
        <taxon>Bacillati</taxon>
        <taxon>Actinomycetota</taxon>
        <taxon>Actinomycetes</taxon>
        <taxon>Mycobacteriales</taxon>
        <taxon>Nocardiaceae</taxon>
        <taxon>Rhodococcus</taxon>
    </lineage>
</organism>
<dbReference type="KEGG" id="rop:ROP_13680"/>
<dbReference type="AlphaFoldDB" id="C1AXB1"/>
<sequence length="152" mass="15092">MRALPRVMRGGPSIVMVAVSSVVGIYAFGAASVSAAPVDTTLPIPVAGIHISALAYWPTSRMDVVASTDTMSPGITTFSGSNSAISNTGCACFVHWRNVSTGAGGTTDVAGNNPVSVVTGSGLVVAGATFHSAGFPGIDVTVIPGAGTWTVP</sequence>
<proteinExistence type="predicted"/>
<reference evidence="1 2" key="1">
    <citation type="submission" date="2009-03" db="EMBL/GenBank/DDBJ databases">
        <title>Comparison of the complete genome sequences of Rhodococcus erythropolis PR4 and Rhodococcus opacus B4.</title>
        <authorList>
            <person name="Takarada H."/>
            <person name="Sekine M."/>
            <person name="Hosoyama A."/>
            <person name="Yamada R."/>
            <person name="Fujisawa T."/>
            <person name="Omata S."/>
            <person name="Shimizu A."/>
            <person name="Tsukatani N."/>
            <person name="Tanikawa S."/>
            <person name="Fujita N."/>
            <person name="Harayama S."/>
        </authorList>
    </citation>
    <scope>NUCLEOTIDE SEQUENCE [LARGE SCALE GENOMIC DNA]</scope>
    <source>
        <strain evidence="1 2">B4</strain>
    </source>
</reference>
<dbReference type="Proteomes" id="UP000002212">
    <property type="component" value="Chromosome"/>
</dbReference>
<dbReference type="PATRIC" id="fig|632772.20.peg.1441"/>
<dbReference type="HOGENOM" id="CLU_1814315_0_0_11"/>
<dbReference type="EMBL" id="AP011115">
    <property type="protein sequence ID" value="BAH49615.1"/>
    <property type="molecule type" value="Genomic_DNA"/>
</dbReference>
<dbReference type="RefSeq" id="WP_012688587.1">
    <property type="nucleotide sequence ID" value="NC_012522.1"/>
</dbReference>
<gene>
    <name evidence="1" type="ordered locus">ROP_13680</name>
</gene>
<accession>C1AXB1</accession>